<dbReference type="Proteomes" id="UP000664795">
    <property type="component" value="Unassembled WGS sequence"/>
</dbReference>
<dbReference type="EMBL" id="JAFMYU010000009">
    <property type="protein sequence ID" value="MBO0931983.1"/>
    <property type="molecule type" value="Genomic_DNA"/>
</dbReference>
<dbReference type="GO" id="GO:0004074">
    <property type="term" value="F:biliverdin reductase [NAD(P)H] activity"/>
    <property type="evidence" value="ECO:0007669"/>
    <property type="project" value="TreeGrafter"/>
</dbReference>
<dbReference type="GO" id="GO:0042602">
    <property type="term" value="F:riboflavin reductase (NADPH) activity"/>
    <property type="evidence" value="ECO:0007669"/>
    <property type="project" value="TreeGrafter"/>
</dbReference>
<dbReference type="Pfam" id="PF13460">
    <property type="entry name" value="NAD_binding_10"/>
    <property type="match status" value="1"/>
</dbReference>
<protein>
    <submittedName>
        <fullName evidence="2">SDR family oxidoreductase</fullName>
    </submittedName>
</protein>
<reference evidence="2 3" key="1">
    <citation type="submission" date="2021-03" db="EMBL/GenBank/DDBJ databases">
        <title>Fibrella sp. HMF5036 genome sequencing and assembly.</title>
        <authorList>
            <person name="Kang H."/>
            <person name="Kim H."/>
            <person name="Bae S."/>
            <person name="Joh K."/>
        </authorList>
    </citation>
    <scope>NUCLEOTIDE SEQUENCE [LARGE SCALE GENOMIC DNA]</scope>
    <source>
        <strain evidence="2 3">HMF5036</strain>
    </source>
</reference>
<comment type="caution">
    <text evidence="2">The sequence shown here is derived from an EMBL/GenBank/DDBJ whole genome shotgun (WGS) entry which is preliminary data.</text>
</comment>
<dbReference type="InterPro" id="IPR016040">
    <property type="entry name" value="NAD(P)-bd_dom"/>
</dbReference>
<dbReference type="RefSeq" id="WP_207335951.1">
    <property type="nucleotide sequence ID" value="NZ_JAFMYU010000009.1"/>
</dbReference>
<evidence type="ECO:0000259" key="1">
    <source>
        <dbReference type="Pfam" id="PF13460"/>
    </source>
</evidence>
<dbReference type="InterPro" id="IPR036291">
    <property type="entry name" value="NAD(P)-bd_dom_sf"/>
</dbReference>
<dbReference type="Gene3D" id="3.40.50.720">
    <property type="entry name" value="NAD(P)-binding Rossmann-like Domain"/>
    <property type="match status" value="1"/>
</dbReference>
<dbReference type="CDD" id="cd05244">
    <property type="entry name" value="BVR-B_like_SDR_a"/>
    <property type="match status" value="1"/>
</dbReference>
<keyword evidence="3" id="KW-1185">Reference proteome</keyword>
<dbReference type="PANTHER" id="PTHR43355:SF2">
    <property type="entry name" value="FLAVIN REDUCTASE (NADPH)"/>
    <property type="match status" value="1"/>
</dbReference>
<dbReference type="PANTHER" id="PTHR43355">
    <property type="entry name" value="FLAVIN REDUCTASE (NADPH)"/>
    <property type="match status" value="1"/>
</dbReference>
<organism evidence="2 3">
    <name type="scientific">Fibrella aquatilis</name>
    <dbReference type="NCBI Taxonomy" id="2817059"/>
    <lineage>
        <taxon>Bacteria</taxon>
        <taxon>Pseudomonadati</taxon>
        <taxon>Bacteroidota</taxon>
        <taxon>Cytophagia</taxon>
        <taxon>Cytophagales</taxon>
        <taxon>Spirosomataceae</taxon>
        <taxon>Fibrella</taxon>
    </lineage>
</organism>
<feature type="domain" description="NAD(P)-binding" evidence="1">
    <location>
        <begin position="7"/>
        <end position="199"/>
    </location>
</feature>
<evidence type="ECO:0000313" key="3">
    <source>
        <dbReference type="Proteomes" id="UP000664795"/>
    </source>
</evidence>
<accession>A0A939G8X7</accession>
<evidence type="ECO:0000313" key="2">
    <source>
        <dbReference type="EMBL" id="MBO0931983.1"/>
    </source>
</evidence>
<sequence length="212" mass="23701">MHVFIFGATGPTGQLVLSNLLQAGHQVTALARNPAKLVAPDSPRFQRLQGDVMDPLTYQEQLRGIDVVVSLLGTGSSTKPTRIYSAGGQAIVQAMRQADVKKLITITSGGVQEDDPTIQRSFFYKYVGLWWLRHIYADMKRWEALLSQSIDVDWICVRPTYLVNGPLTGVYRVRETYSPEGGWKISRTDLADFITKQIASSQYIHKKPVIGY</sequence>
<name>A0A939G8X7_9BACT</name>
<dbReference type="SUPFAM" id="SSF51735">
    <property type="entry name" value="NAD(P)-binding Rossmann-fold domains"/>
    <property type="match status" value="1"/>
</dbReference>
<proteinExistence type="predicted"/>
<dbReference type="AlphaFoldDB" id="A0A939G8X7"/>
<gene>
    <name evidence="2" type="ORF">J2I48_13315</name>
</gene>
<dbReference type="InterPro" id="IPR051606">
    <property type="entry name" value="Polyketide_Oxido-like"/>
</dbReference>